<dbReference type="InterPro" id="IPR008972">
    <property type="entry name" value="Cupredoxin"/>
</dbReference>
<evidence type="ECO:0008006" key="3">
    <source>
        <dbReference type="Google" id="ProtNLM"/>
    </source>
</evidence>
<evidence type="ECO:0000313" key="2">
    <source>
        <dbReference type="Proteomes" id="UP000318864"/>
    </source>
</evidence>
<dbReference type="RefSeq" id="WP_141466128.1">
    <property type="nucleotide sequence ID" value="NZ_RBZW01000062.1"/>
</dbReference>
<name>A0A4S3THM1_9EURY</name>
<comment type="caution">
    <text evidence="1">The sequence shown here is derived from an EMBL/GenBank/DDBJ whole genome shotgun (WGS) entry which is preliminary data.</text>
</comment>
<proteinExistence type="predicted"/>
<dbReference type="PROSITE" id="PS51257">
    <property type="entry name" value="PROKAR_LIPOPROTEIN"/>
    <property type="match status" value="1"/>
</dbReference>
<dbReference type="Proteomes" id="UP000318864">
    <property type="component" value="Unassembled WGS sequence"/>
</dbReference>
<accession>A0A4S3THM1</accession>
<dbReference type="EMBL" id="RBZW01000062">
    <property type="protein sequence ID" value="THE63421.1"/>
    <property type="molecule type" value="Genomic_DNA"/>
</dbReference>
<dbReference type="OrthoDB" id="265568at2157"/>
<dbReference type="Gene3D" id="2.60.40.420">
    <property type="entry name" value="Cupredoxins - blue copper proteins"/>
    <property type="match status" value="1"/>
</dbReference>
<organism evidence="1 2">
    <name type="scientific">Salinadaptatus halalkaliphilus</name>
    <dbReference type="NCBI Taxonomy" id="2419781"/>
    <lineage>
        <taxon>Archaea</taxon>
        <taxon>Methanobacteriati</taxon>
        <taxon>Methanobacteriota</taxon>
        <taxon>Stenosarchaea group</taxon>
        <taxon>Halobacteria</taxon>
        <taxon>Halobacteriales</taxon>
        <taxon>Natrialbaceae</taxon>
        <taxon>Salinadaptatus</taxon>
    </lineage>
</organism>
<dbReference type="AlphaFoldDB" id="A0A4S3THM1"/>
<sequence length="170" mass="18598">MAFDRTERRTFLSTIAGSLAATTVAGTSGCLGTGEPDAETEPEPVVDEADALEGDTDPDAWQDVHDIQFDGWVGGWVGVEPAAIDRVENPMLVLFEGQAYELTWQNRDGVHHNVAFWDDDREVVDGYATDGNEREGATETLRFEATPAIDTYRCEYQPAGQVGDVEIVTE</sequence>
<gene>
    <name evidence="1" type="ORF">D8Y22_18410</name>
</gene>
<keyword evidence="2" id="KW-1185">Reference proteome</keyword>
<protein>
    <recommendedName>
        <fullName evidence="3">Blue (type 1) copper domain-containing protein</fullName>
    </recommendedName>
</protein>
<evidence type="ECO:0000313" key="1">
    <source>
        <dbReference type="EMBL" id="THE63421.1"/>
    </source>
</evidence>
<reference evidence="1 2" key="1">
    <citation type="submission" date="2018-10" db="EMBL/GenBank/DDBJ databases">
        <title>Natronolimnobius sp. XQ-INN 246 isolated from Inner Mongolia Autonomous Region of China.</title>
        <authorList>
            <person name="Xue Q."/>
        </authorList>
    </citation>
    <scope>NUCLEOTIDE SEQUENCE [LARGE SCALE GENOMIC DNA]</scope>
    <source>
        <strain evidence="1 2">XQ-INN 246</strain>
    </source>
</reference>